<evidence type="ECO:0000313" key="1">
    <source>
        <dbReference type="EMBL" id="PZX16884.1"/>
    </source>
</evidence>
<comment type="caution">
    <text evidence="1">The sequence shown here is derived from an EMBL/GenBank/DDBJ whole genome shotgun (WGS) entry which is preliminary data.</text>
</comment>
<dbReference type="Proteomes" id="UP000249239">
    <property type="component" value="Unassembled WGS sequence"/>
</dbReference>
<keyword evidence="2" id="KW-1185">Reference proteome</keyword>
<proteinExistence type="predicted"/>
<dbReference type="EMBL" id="QKZK01000011">
    <property type="protein sequence ID" value="PZX16884.1"/>
    <property type="molecule type" value="Genomic_DNA"/>
</dbReference>
<organism evidence="1 2">
    <name type="scientific">Breznakibacter xylanolyticus</name>
    <dbReference type="NCBI Taxonomy" id="990"/>
    <lineage>
        <taxon>Bacteria</taxon>
        <taxon>Pseudomonadati</taxon>
        <taxon>Bacteroidota</taxon>
        <taxon>Bacteroidia</taxon>
        <taxon>Marinilabiliales</taxon>
        <taxon>Marinilabiliaceae</taxon>
        <taxon>Breznakibacter</taxon>
    </lineage>
</organism>
<dbReference type="Gene3D" id="2.60.120.260">
    <property type="entry name" value="Galactose-binding domain-like"/>
    <property type="match status" value="2"/>
</dbReference>
<reference evidence="1 2" key="1">
    <citation type="submission" date="2018-06" db="EMBL/GenBank/DDBJ databases">
        <title>Genomic Encyclopedia of Archaeal and Bacterial Type Strains, Phase II (KMG-II): from individual species to whole genera.</title>
        <authorList>
            <person name="Goeker M."/>
        </authorList>
    </citation>
    <scope>NUCLEOTIDE SEQUENCE [LARGE SCALE GENOMIC DNA]</scope>
    <source>
        <strain evidence="1 2">DSM 6779</strain>
    </source>
</reference>
<gene>
    <name evidence="1" type="ORF">LX69_01698</name>
</gene>
<dbReference type="AlphaFoldDB" id="A0A2W7NJJ4"/>
<sequence>MGLLLGTAGAFAADLSLGDFEDQSLSSWGNWGGANTIVANPYSNTENSSSYVMKYVPAAEWNGISLSKSGVVNGDFISVNVDVYCEEDVTIQMILNGSASKGADYVASKSIPAGAWYHLCFDINALTLRDYGGLVFQNSVVSTIYFDNIRIVSGTPDLSKKMLMNFEEGLIDSWGSWQPTTPTIEANPAIGAVNGSAKSVKLVTTDEWGSLKKWYGSIFISAKPSKLSVKVYASVASKVKLQMDNPVVALETATIEKFLSVANASEWTVLEYDLSELSYWEYKQLAFQPEKNGTFYFDDITVYYSSGSSEVIEIKSQMQAEIFTCDSSISILNSEGASVEIYTMTGVKVAADTNIGSEYSVAVGKGTHVVVVNGVAQKVLVK</sequence>
<name>A0A2W7NJJ4_9BACT</name>
<evidence type="ECO:0000313" key="2">
    <source>
        <dbReference type="Proteomes" id="UP000249239"/>
    </source>
</evidence>
<protein>
    <submittedName>
        <fullName evidence="1">Uncharacterized protein</fullName>
    </submittedName>
</protein>
<accession>A0A2W7NJJ4</accession>